<protein>
    <recommendedName>
        <fullName evidence="4">DUF3305 domain-containing protein</fullName>
    </recommendedName>
</protein>
<dbReference type="AlphaFoldDB" id="A0A7Y9U7G1"/>
<dbReference type="Pfam" id="PF11749">
    <property type="entry name" value="DUF3305"/>
    <property type="match status" value="1"/>
</dbReference>
<feature type="region of interest" description="Disordered" evidence="1">
    <location>
        <begin position="152"/>
        <end position="171"/>
    </location>
</feature>
<comment type="caution">
    <text evidence="2">The sequence shown here is derived from an EMBL/GenBank/DDBJ whole genome shotgun (WGS) entry which is preliminary data.</text>
</comment>
<name>A0A7Y9U7G1_9BURK</name>
<evidence type="ECO:0000256" key="1">
    <source>
        <dbReference type="SAM" id="MobiDB-lite"/>
    </source>
</evidence>
<keyword evidence="3" id="KW-1185">Reference proteome</keyword>
<evidence type="ECO:0000313" key="3">
    <source>
        <dbReference type="Proteomes" id="UP000518288"/>
    </source>
</evidence>
<reference evidence="2 3" key="1">
    <citation type="submission" date="2020-07" db="EMBL/GenBank/DDBJ databases">
        <title>Genomic Encyclopedia of Archaeal and Bacterial Type Strains, Phase II (KMG-II): from individual species to whole genera.</title>
        <authorList>
            <person name="Goeker M."/>
        </authorList>
    </citation>
    <scope>NUCLEOTIDE SEQUENCE [LARGE SCALE GENOMIC DNA]</scope>
    <source>
        <strain evidence="2 3">DSM 21226</strain>
    </source>
</reference>
<organism evidence="2 3">
    <name type="scientific">Sphaerotilus montanus</name>
    <dbReference type="NCBI Taxonomy" id="522889"/>
    <lineage>
        <taxon>Bacteria</taxon>
        <taxon>Pseudomonadati</taxon>
        <taxon>Pseudomonadota</taxon>
        <taxon>Betaproteobacteria</taxon>
        <taxon>Burkholderiales</taxon>
        <taxon>Sphaerotilaceae</taxon>
        <taxon>Sphaerotilus</taxon>
    </lineage>
</organism>
<dbReference type="EMBL" id="JACCFH010000001">
    <property type="protein sequence ID" value="NYG33762.1"/>
    <property type="molecule type" value="Genomic_DNA"/>
</dbReference>
<dbReference type="InterPro" id="IPR021736">
    <property type="entry name" value="DUF3305"/>
</dbReference>
<dbReference type="RefSeq" id="WP_179634496.1">
    <property type="nucleotide sequence ID" value="NZ_JACCFH010000001.1"/>
</dbReference>
<evidence type="ECO:0000313" key="2">
    <source>
        <dbReference type="EMBL" id="NYG33762.1"/>
    </source>
</evidence>
<sequence length="171" mass="19932">MRTDPEHTALPPTPPTQIRVAVVIDRQHQPSRWEDWRFTLADVALDDGQYGDTPRLLRDDGKAAQFLFPGLPVELRRDEGEGYFLNLTSGAPVWFVMWRIDEEDPSRAWPERVTLSYNEAGRLLDAQERVDNRPLPAEVRDWLQAYTDAHYRPEPKKRRRPVSFVAPDQRD</sequence>
<gene>
    <name evidence="2" type="ORF">BDD16_002748</name>
</gene>
<proteinExistence type="predicted"/>
<dbReference type="Proteomes" id="UP000518288">
    <property type="component" value="Unassembled WGS sequence"/>
</dbReference>
<evidence type="ECO:0008006" key="4">
    <source>
        <dbReference type="Google" id="ProtNLM"/>
    </source>
</evidence>
<accession>A0A7Y9U7G1</accession>